<dbReference type="CDD" id="cd03080">
    <property type="entry name" value="GST_N_Metaxin_like"/>
    <property type="match status" value="1"/>
</dbReference>
<evidence type="ECO:0000313" key="3">
    <source>
        <dbReference type="Proteomes" id="UP000248857"/>
    </source>
</evidence>
<comment type="caution">
    <text evidence="2">The sequence shown here is derived from an EMBL/GenBank/DDBJ whole genome shotgun (WGS) entry which is preliminary data.</text>
</comment>
<dbReference type="InterPro" id="IPR026928">
    <property type="entry name" value="FAX/IsoI-like"/>
</dbReference>
<dbReference type="Gene3D" id="3.40.30.10">
    <property type="entry name" value="Glutaredoxin"/>
    <property type="match status" value="1"/>
</dbReference>
<name>A0A2W1JE51_9CYAN</name>
<feature type="domain" description="GST N-terminal" evidence="1">
    <location>
        <begin position="1"/>
        <end position="78"/>
    </location>
</feature>
<sequence length="232" mass="26281">MLTLYQFEPAWGLPNASPFCMKLETYLRMTGIEYKSDTSADVRKAPKGKLPYIEDNGQIIADSNLILEYLKTTYGDRVDEHLSAAEVAIALAMRRLIEENLYWALVYSRWIDEENWLKTKAVYFSGLPPIIKLLVPKIARKSVIQNLKGHGMGRHTAAEVYQIGATDLQALSDFLAEKPFFMGDQPTTLDASAYSLLANILNETLTSPLRDKAEKLENLAAYCQRMQARYYA</sequence>
<dbReference type="PANTHER" id="PTHR12289:SF41">
    <property type="entry name" value="FAILED AXON CONNECTIONS-RELATED"/>
    <property type="match status" value="1"/>
</dbReference>
<dbReference type="Pfam" id="PF17172">
    <property type="entry name" value="GST_N_4"/>
    <property type="match status" value="1"/>
</dbReference>
<dbReference type="Gene3D" id="1.20.1050.10">
    <property type="match status" value="1"/>
</dbReference>
<dbReference type="GO" id="GO:0005737">
    <property type="term" value="C:cytoplasm"/>
    <property type="evidence" value="ECO:0007669"/>
    <property type="project" value="TreeGrafter"/>
</dbReference>
<dbReference type="SFLD" id="SFLDS00019">
    <property type="entry name" value="Glutathione_Transferase_(cytos"/>
    <property type="match status" value="1"/>
</dbReference>
<gene>
    <name evidence="2" type="ORF">C1752_03983</name>
</gene>
<dbReference type="PROSITE" id="PS50404">
    <property type="entry name" value="GST_NTER"/>
    <property type="match status" value="1"/>
</dbReference>
<dbReference type="SUPFAM" id="SSF52833">
    <property type="entry name" value="Thioredoxin-like"/>
    <property type="match status" value="1"/>
</dbReference>
<dbReference type="InterPro" id="IPR040079">
    <property type="entry name" value="Glutathione_S-Trfase"/>
</dbReference>
<dbReference type="InterPro" id="IPR012336">
    <property type="entry name" value="Thioredoxin-like_fold"/>
</dbReference>
<protein>
    <recommendedName>
        <fullName evidence="1">GST N-terminal domain-containing protein</fullName>
    </recommendedName>
</protein>
<organism evidence="2 3">
    <name type="scientific">Acaryochloris thomasi RCC1774</name>
    <dbReference type="NCBI Taxonomy" id="1764569"/>
    <lineage>
        <taxon>Bacteria</taxon>
        <taxon>Bacillati</taxon>
        <taxon>Cyanobacteriota</taxon>
        <taxon>Cyanophyceae</taxon>
        <taxon>Acaryochloridales</taxon>
        <taxon>Acaryochloridaceae</taxon>
        <taxon>Acaryochloris</taxon>
        <taxon>Acaryochloris thomasi</taxon>
    </lineage>
</organism>
<dbReference type="InterPro" id="IPR033468">
    <property type="entry name" value="Metaxin_GST"/>
</dbReference>
<dbReference type="RefSeq" id="WP_110987386.1">
    <property type="nucleotide sequence ID" value="NZ_CAWNWM010000012.1"/>
</dbReference>
<dbReference type="OrthoDB" id="9810080at2"/>
<evidence type="ECO:0000313" key="2">
    <source>
        <dbReference type="EMBL" id="PZD72090.1"/>
    </source>
</evidence>
<dbReference type="SFLD" id="SFLDG01200">
    <property type="entry name" value="SUF1.1"/>
    <property type="match status" value="1"/>
</dbReference>
<dbReference type="CDD" id="cd03193">
    <property type="entry name" value="GST_C_Metaxin"/>
    <property type="match status" value="1"/>
</dbReference>
<evidence type="ECO:0000259" key="1">
    <source>
        <dbReference type="PROSITE" id="PS50404"/>
    </source>
</evidence>
<dbReference type="Pfam" id="PF17171">
    <property type="entry name" value="GST_C_6"/>
    <property type="match status" value="1"/>
</dbReference>
<dbReference type="InterPro" id="IPR036249">
    <property type="entry name" value="Thioredoxin-like_sf"/>
</dbReference>
<dbReference type="AlphaFoldDB" id="A0A2W1JE51"/>
<dbReference type="InterPro" id="IPR050931">
    <property type="entry name" value="Mito_Protein_Transport_Metaxin"/>
</dbReference>
<dbReference type="SUPFAM" id="SSF47616">
    <property type="entry name" value="GST C-terminal domain-like"/>
    <property type="match status" value="1"/>
</dbReference>
<dbReference type="Proteomes" id="UP000248857">
    <property type="component" value="Unassembled WGS sequence"/>
</dbReference>
<accession>A0A2W1JE51</accession>
<proteinExistence type="predicted"/>
<keyword evidence="3" id="KW-1185">Reference proteome</keyword>
<dbReference type="PANTHER" id="PTHR12289">
    <property type="entry name" value="METAXIN RELATED"/>
    <property type="match status" value="1"/>
</dbReference>
<dbReference type="InterPro" id="IPR036282">
    <property type="entry name" value="Glutathione-S-Trfase_C_sf"/>
</dbReference>
<dbReference type="EMBL" id="PQWO01000012">
    <property type="protein sequence ID" value="PZD72090.1"/>
    <property type="molecule type" value="Genomic_DNA"/>
</dbReference>
<reference evidence="2 3" key="1">
    <citation type="journal article" date="2018" name="Sci. Rep.">
        <title>A novel species of the marine cyanobacterium Acaryochloris with a unique pigment content and lifestyle.</title>
        <authorList>
            <person name="Partensky F."/>
            <person name="Six C."/>
            <person name="Ratin M."/>
            <person name="Garczarek L."/>
            <person name="Vaulot D."/>
            <person name="Probert I."/>
            <person name="Calteau A."/>
            <person name="Gourvil P."/>
            <person name="Marie D."/>
            <person name="Grebert T."/>
            <person name="Bouchier C."/>
            <person name="Le Panse S."/>
            <person name="Gachenot M."/>
            <person name="Rodriguez F."/>
            <person name="Garrido J.L."/>
        </authorList>
    </citation>
    <scope>NUCLEOTIDE SEQUENCE [LARGE SCALE GENOMIC DNA]</scope>
    <source>
        <strain evidence="2 3">RCC1774</strain>
    </source>
</reference>
<dbReference type="SFLD" id="SFLDG01180">
    <property type="entry name" value="SUF1"/>
    <property type="match status" value="1"/>
</dbReference>
<dbReference type="InterPro" id="IPR004045">
    <property type="entry name" value="Glutathione_S-Trfase_N"/>
</dbReference>